<keyword evidence="5" id="KW-0732">Signal</keyword>
<feature type="disulfide bond" evidence="9">
    <location>
        <begin position="905"/>
        <end position="914"/>
    </location>
</feature>
<dbReference type="InterPro" id="IPR001881">
    <property type="entry name" value="EGF-like_Ca-bd_dom"/>
</dbReference>
<feature type="domain" description="EGF-like" evidence="11">
    <location>
        <begin position="963"/>
        <end position="1003"/>
    </location>
</feature>
<keyword evidence="4" id="KW-0433">Leucine-rich repeat</keyword>
<evidence type="ECO:0000256" key="6">
    <source>
        <dbReference type="ARBA" id="ARBA00022737"/>
    </source>
</evidence>
<dbReference type="FunFam" id="3.80.10.10:FF:000002">
    <property type="entry name" value="Slit guidance ligand 2"/>
    <property type="match status" value="1"/>
</dbReference>
<dbReference type="InterPro" id="IPR000483">
    <property type="entry name" value="Cys-rich_flank_reg_C"/>
</dbReference>
<dbReference type="GO" id="GO:0005886">
    <property type="term" value="C:plasma membrane"/>
    <property type="evidence" value="ECO:0007669"/>
    <property type="project" value="UniProtKB-SubCell"/>
</dbReference>
<dbReference type="InterPro" id="IPR001611">
    <property type="entry name" value="Leu-rich_rpt"/>
</dbReference>
<keyword evidence="9" id="KW-0245">EGF-like domain</keyword>
<dbReference type="Proteomes" id="UP000887563">
    <property type="component" value="Unplaced"/>
</dbReference>
<dbReference type="SMART" id="SM00369">
    <property type="entry name" value="LRR_TYP"/>
    <property type="match status" value="14"/>
</dbReference>
<evidence type="ECO:0000313" key="13">
    <source>
        <dbReference type="WBParaSite" id="Minc3s01539g24555"/>
    </source>
</evidence>
<feature type="domain" description="EGF-like" evidence="11">
    <location>
        <begin position="917"/>
        <end position="961"/>
    </location>
</feature>
<dbReference type="InterPro" id="IPR003591">
    <property type="entry name" value="Leu-rich_rpt_typical-subtyp"/>
</dbReference>
<comment type="subcellular location">
    <subcellularLocation>
        <location evidence="1">Secreted</location>
    </subcellularLocation>
</comment>
<dbReference type="PROSITE" id="PS51450">
    <property type="entry name" value="LRR"/>
    <property type="match status" value="3"/>
</dbReference>
<dbReference type="InterPro" id="IPR032675">
    <property type="entry name" value="LRR_dom_sf"/>
</dbReference>
<evidence type="ECO:0000256" key="8">
    <source>
        <dbReference type="ARBA" id="ARBA00023180"/>
    </source>
</evidence>
<dbReference type="SMART" id="SM00179">
    <property type="entry name" value="EGF_CA"/>
    <property type="match status" value="3"/>
</dbReference>
<protein>
    <submittedName>
        <fullName evidence="13">Protein slit</fullName>
    </submittedName>
</protein>
<dbReference type="GO" id="GO:0042995">
    <property type="term" value="C:cell projection"/>
    <property type="evidence" value="ECO:0007669"/>
    <property type="project" value="UniProtKB-SubCell"/>
</dbReference>
<dbReference type="Pfam" id="PF00008">
    <property type="entry name" value="EGF"/>
    <property type="match status" value="2"/>
</dbReference>
<evidence type="ECO:0000256" key="7">
    <source>
        <dbReference type="ARBA" id="ARBA00023157"/>
    </source>
</evidence>
<reference evidence="13" key="1">
    <citation type="submission" date="2022-11" db="UniProtKB">
        <authorList>
            <consortium name="WormBaseParasite"/>
        </authorList>
    </citation>
    <scope>IDENTIFICATION</scope>
</reference>
<evidence type="ECO:0000256" key="3">
    <source>
        <dbReference type="ARBA" id="ARBA00022525"/>
    </source>
</evidence>
<dbReference type="WBParaSite" id="Minc3s01539g24555">
    <property type="protein sequence ID" value="Minc3s01539g24555"/>
    <property type="gene ID" value="Minc3s01539g24555"/>
</dbReference>
<dbReference type="Gene3D" id="2.10.25.10">
    <property type="entry name" value="Laminin"/>
    <property type="match status" value="3"/>
</dbReference>
<dbReference type="AlphaFoldDB" id="A0A914MAI5"/>
<feature type="domain" description="EGF-like" evidence="11">
    <location>
        <begin position="874"/>
        <end position="915"/>
    </location>
</feature>
<keyword evidence="6" id="KW-0677">Repeat</keyword>
<dbReference type="PROSITE" id="PS00022">
    <property type="entry name" value="EGF_1"/>
    <property type="match status" value="3"/>
</dbReference>
<dbReference type="InterPro" id="IPR000372">
    <property type="entry name" value="LRRNT"/>
</dbReference>
<dbReference type="GO" id="GO:0098552">
    <property type="term" value="C:side of membrane"/>
    <property type="evidence" value="ECO:0007669"/>
    <property type="project" value="UniProtKB-KW"/>
</dbReference>
<dbReference type="PANTHER" id="PTHR24369">
    <property type="entry name" value="ANTIGEN BSP, PUTATIVE-RELATED"/>
    <property type="match status" value="1"/>
</dbReference>
<keyword evidence="3" id="KW-0964">Secreted</keyword>
<comment type="caution">
    <text evidence="9">Lacks conserved residue(s) required for the propagation of feature annotation.</text>
</comment>
<dbReference type="SUPFAM" id="SSF57196">
    <property type="entry name" value="EGF/Laminin"/>
    <property type="match status" value="2"/>
</dbReference>
<dbReference type="SMART" id="SM00013">
    <property type="entry name" value="LRRNT"/>
    <property type="match status" value="2"/>
</dbReference>
<accession>A0A914MAI5</accession>
<dbReference type="GO" id="GO:0005576">
    <property type="term" value="C:extracellular region"/>
    <property type="evidence" value="ECO:0007669"/>
    <property type="project" value="UniProtKB-SubCell"/>
</dbReference>
<dbReference type="PANTHER" id="PTHR24369:SF210">
    <property type="entry name" value="CHAOPTIN-RELATED"/>
    <property type="match status" value="1"/>
</dbReference>
<dbReference type="InterPro" id="IPR050541">
    <property type="entry name" value="LRR_TM_domain-containing"/>
</dbReference>
<proteinExistence type="predicted"/>
<dbReference type="GO" id="GO:0045121">
    <property type="term" value="C:membrane raft"/>
    <property type="evidence" value="ECO:0007669"/>
    <property type="project" value="UniProtKB-SubCell"/>
</dbReference>
<evidence type="ECO:0000256" key="1">
    <source>
        <dbReference type="ARBA" id="ARBA00004613"/>
    </source>
</evidence>
<dbReference type="SMART" id="SM00282">
    <property type="entry name" value="LamG"/>
    <property type="match status" value="1"/>
</dbReference>
<dbReference type="PROSITE" id="PS01187">
    <property type="entry name" value="EGF_CA"/>
    <property type="match status" value="1"/>
</dbReference>
<name>A0A914MAI5_MELIC</name>
<keyword evidence="12" id="KW-1185">Reference proteome</keyword>
<dbReference type="PROSITE" id="PS01186">
    <property type="entry name" value="EGF_2"/>
    <property type="match status" value="3"/>
</dbReference>
<dbReference type="SUPFAM" id="SSF49899">
    <property type="entry name" value="Concanavalin A-like lectins/glucanases"/>
    <property type="match status" value="1"/>
</dbReference>
<dbReference type="FunFam" id="2.10.25.10:FF:000472">
    <property type="entry name" value="Uncharacterized protein, isoform A"/>
    <property type="match status" value="1"/>
</dbReference>
<dbReference type="GO" id="GO:0005509">
    <property type="term" value="F:calcium ion binding"/>
    <property type="evidence" value="ECO:0007669"/>
    <property type="project" value="InterPro"/>
</dbReference>
<evidence type="ECO:0000256" key="5">
    <source>
        <dbReference type="ARBA" id="ARBA00022729"/>
    </source>
</evidence>
<dbReference type="PROSITE" id="PS50026">
    <property type="entry name" value="EGF_3"/>
    <property type="match status" value="3"/>
</dbReference>
<dbReference type="GO" id="GO:0007399">
    <property type="term" value="P:nervous system development"/>
    <property type="evidence" value="ECO:0007669"/>
    <property type="project" value="UniProtKB-ARBA"/>
</dbReference>
<dbReference type="CDD" id="cd00110">
    <property type="entry name" value="LamG"/>
    <property type="match status" value="1"/>
</dbReference>
<dbReference type="SMART" id="SM00082">
    <property type="entry name" value="LRRCT"/>
    <property type="match status" value="4"/>
</dbReference>
<dbReference type="PROSITE" id="PS00010">
    <property type="entry name" value="ASX_HYDROXYL"/>
    <property type="match status" value="1"/>
</dbReference>
<keyword evidence="7 9" id="KW-1015">Disulfide bond</keyword>
<dbReference type="PROSITE" id="PS50025">
    <property type="entry name" value="LAM_G_DOMAIN"/>
    <property type="match status" value="1"/>
</dbReference>
<dbReference type="CDD" id="cd00054">
    <property type="entry name" value="EGF_CA"/>
    <property type="match status" value="3"/>
</dbReference>
<evidence type="ECO:0000256" key="2">
    <source>
        <dbReference type="ARBA" id="ARBA00022473"/>
    </source>
</evidence>
<keyword evidence="8" id="KW-0325">Glycoprotein</keyword>
<evidence type="ECO:0000259" key="11">
    <source>
        <dbReference type="PROSITE" id="PS50026"/>
    </source>
</evidence>
<organism evidence="12 13">
    <name type="scientific">Meloidogyne incognita</name>
    <name type="common">Southern root-knot nematode worm</name>
    <name type="synonym">Oxyuris incognita</name>
    <dbReference type="NCBI Taxonomy" id="6306"/>
    <lineage>
        <taxon>Eukaryota</taxon>
        <taxon>Metazoa</taxon>
        <taxon>Ecdysozoa</taxon>
        <taxon>Nematoda</taxon>
        <taxon>Chromadorea</taxon>
        <taxon>Rhabditida</taxon>
        <taxon>Tylenchina</taxon>
        <taxon>Tylenchomorpha</taxon>
        <taxon>Tylenchoidea</taxon>
        <taxon>Meloidogynidae</taxon>
        <taxon>Meloidogyninae</taxon>
        <taxon>Meloidogyne</taxon>
        <taxon>Meloidogyne incognita group</taxon>
    </lineage>
</organism>
<dbReference type="Pfam" id="PF00054">
    <property type="entry name" value="Laminin_G_1"/>
    <property type="match status" value="1"/>
</dbReference>
<dbReference type="Gene3D" id="3.80.10.10">
    <property type="entry name" value="Ribonuclease Inhibitor"/>
    <property type="match status" value="5"/>
</dbReference>
<dbReference type="InterPro" id="IPR000152">
    <property type="entry name" value="EGF-type_Asp/Asn_hydroxyl_site"/>
</dbReference>
<dbReference type="Pfam" id="PF13855">
    <property type="entry name" value="LRR_8"/>
    <property type="match status" value="4"/>
</dbReference>
<dbReference type="InterPro" id="IPR013320">
    <property type="entry name" value="ConA-like_dom_sf"/>
</dbReference>
<dbReference type="InterPro" id="IPR001791">
    <property type="entry name" value="Laminin_G"/>
</dbReference>
<evidence type="ECO:0000256" key="9">
    <source>
        <dbReference type="PROSITE-ProRule" id="PRU00076"/>
    </source>
</evidence>
<evidence type="ECO:0000313" key="12">
    <source>
        <dbReference type="Proteomes" id="UP000887563"/>
    </source>
</evidence>
<keyword evidence="2" id="KW-0217">Developmental protein</keyword>
<evidence type="ECO:0000259" key="10">
    <source>
        <dbReference type="PROSITE" id="PS50025"/>
    </source>
</evidence>
<feature type="disulfide bond" evidence="9">
    <location>
        <begin position="951"/>
        <end position="960"/>
    </location>
</feature>
<evidence type="ECO:0000256" key="4">
    <source>
        <dbReference type="ARBA" id="ARBA00022614"/>
    </source>
</evidence>
<dbReference type="GO" id="GO:0043204">
    <property type="term" value="C:perikaryon"/>
    <property type="evidence" value="ECO:0007669"/>
    <property type="project" value="UniProtKB-SubCell"/>
</dbReference>
<sequence>MNKNNISDLSQNELWTISTEQIIGPTELVTLNLDRNQLHCLDSLSLNHWPSLEQLTLSSNALTSLSELDLASLPKLRTLKLGDNPWNCDCRMRWLKRLKVANQIRCYRPSYLFSRSLDKVSLKQLKCSGLEKRGVTGSKRTCRQMDGCPSVCTCTQVGGNVSDINNGVDVVVDCHDRQLRSVPVGLPQNTVELRLEQNRITQLDANSFSHMPKLVRLDLSKNNIISAHPETFKGLKQLNSLMLYSNNLTDMGDQLFKDLNSLQVLLLNGNKLKCLRDGIFVGLGHLRLLSLYDNNIKSITEATFSPLKNSLQILHLAKNPLICDCNLQWLVKLLRSRPLETSGARCASPTRMERRRVVTSSVEQFKCLGIESLVTAGAGKCLLDNECPEPCKCNGTVVDCSNLNLLSPPTSIPNFTTSLLLSNNKITKLEPFAFGVGINKLTNLHTLNLSNNNLNFLARNSLAGIENLRVLDLRNNSLSRLNVLEALSNDNGTDKIEDLEHERDHSLEILHLDGNEFSCVSLEYMPNTLKRLTITQNPSLHSIILNKDTKNKLTLNIEIDSSGQLLCDCNLQGLLKEGGISWRQEPKCGGPENLRGMALEQFKNVKCSGEYTCSEEGILCPFGCECTSLINNYFEQQSKNLNNHRFRHRKRRLLFRHRREEDNFRRKQNSVIVKCSNASLVNIPWPLPQNTEELLLDNNKIKNIKLENFNGLEHLKKLGDYKLKWIDSYCSNLSHNLIEHIPSNVFSPLKSLNALMLSHNRISCLSKGAFDGFGLLRILSLQSNLIFKLQEIIFSKFILETQQTLSHVSLGDNPLLCDCGMNWAIKWLRSKFLEPGIARCSDPPERRHQLLLSVQPYAPCPTLNNTNINEDLCNFCSPEKCLNGGHCVLDEENGENFPFQFKCICSPGFYGKHCEQQVDSCFGNPCRNGGKCIVKLGENKLMYEGRFKCICLRGFAGERCERQINECVEKGGIERCLNGGKCLDQLNGYRCECPKGWIGNYCEFNLCDTLSQNNNCSKEDNVKSSFLSISRMERANNDGKRVSKRNFCPFNYADPPKCNRRRAIAIKTTNTFLSVGQWPVNNFNNSVINGEISFHFATNQSDGTMFWLGDKDDDSFILLELVRGRLRAAVQLGKGHEPYSQLYSMNIVSDSKSHWLVIGIYGQKFYLTVDDFPTQFAINTGPLNFFPNEFLQIYFGGVPADLGRRALVHFIISDASSIIGCFWDLRFNQISDIENNILPYPSLDLSKYIHVNNTFIGECNN</sequence>
<feature type="domain" description="Laminin G" evidence="10">
    <location>
        <begin position="1065"/>
        <end position="1259"/>
    </location>
</feature>
<dbReference type="Gene3D" id="2.60.120.200">
    <property type="match status" value="1"/>
</dbReference>
<dbReference type="InterPro" id="IPR000742">
    <property type="entry name" value="EGF"/>
</dbReference>
<dbReference type="InterPro" id="IPR018097">
    <property type="entry name" value="EGF_Ca-bd_CS"/>
</dbReference>
<dbReference type="Pfam" id="PF01462">
    <property type="entry name" value="LRRNT"/>
    <property type="match status" value="1"/>
</dbReference>
<feature type="disulfide bond" evidence="9">
    <location>
        <begin position="993"/>
        <end position="1002"/>
    </location>
</feature>
<dbReference type="SMART" id="SM00181">
    <property type="entry name" value="EGF"/>
    <property type="match status" value="3"/>
</dbReference>
<dbReference type="SUPFAM" id="SSF52058">
    <property type="entry name" value="L domain-like"/>
    <property type="match status" value="4"/>
</dbReference>